<dbReference type="Proteomes" id="UP000001072">
    <property type="component" value="Unassembled WGS sequence"/>
</dbReference>
<evidence type="ECO:0000259" key="5">
    <source>
        <dbReference type="SMART" id="SM00343"/>
    </source>
</evidence>
<keyword evidence="7" id="KW-1185">Reference proteome</keyword>
<keyword evidence="1" id="KW-0507">mRNA processing</keyword>
<dbReference type="GeneID" id="18926157"/>
<organism evidence="7">
    <name type="scientific">Melampsora larici-populina (strain 98AG31 / pathotype 3-4-7)</name>
    <name type="common">Poplar leaf rust fungus</name>
    <dbReference type="NCBI Taxonomy" id="747676"/>
    <lineage>
        <taxon>Eukaryota</taxon>
        <taxon>Fungi</taxon>
        <taxon>Dikarya</taxon>
        <taxon>Basidiomycota</taxon>
        <taxon>Pucciniomycotina</taxon>
        <taxon>Pucciniomycetes</taxon>
        <taxon>Pucciniales</taxon>
        <taxon>Melampsoraceae</taxon>
        <taxon>Melampsora</taxon>
    </lineage>
</organism>
<dbReference type="VEuPathDB" id="FungiDB:MELLADRAFT_118092"/>
<dbReference type="Gene3D" id="4.10.60.10">
    <property type="entry name" value="Zinc finger, CCHC-type"/>
    <property type="match status" value="1"/>
</dbReference>
<feature type="domain" description="CCHC-type" evidence="5">
    <location>
        <begin position="355"/>
        <end position="371"/>
    </location>
</feature>
<dbReference type="InterPro" id="IPR036875">
    <property type="entry name" value="Znf_CCHC_sf"/>
</dbReference>
<dbReference type="EMBL" id="GL883149">
    <property type="protein sequence ID" value="EGG00284.1"/>
    <property type="molecule type" value="Genomic_DNA"/>
</dbReference>
<dbReference type="InterPro" id="IPR040194">
    <property type="entry name" value="Cwf19-like"/>
</dbReference>
<evidence type="ECO:0000256" key="1">
    <source>
        <dbReference type="ARBA" id="ARBA00022664"/>
    </source>
</evidence>
<dbReference type="SUPFAM" id="SSF54197">
    <property type="entry name" value="HIT-like"/>
    <property type="match status" value="1"/>
</dbReference>
<evidence type="ECO:0000256" key="3">
    <source>
        <dbReference type="ARBA" id="ARBA00022771"/>
    </source>
</evidence>
<dbReference type="GO" id="GO:0061632">
    <property type="term" value="F:RNA lariat debranching enzyme activator activity"/>
    <property type="evidence" value="ECO:0007669"/>
    <property type="project" value="TreeGrafter"/>
</dbReference>
<dbReference type="GO" id="GO:0003676">
    <property type="term" value="F:nucleic acid binding"/>
    <property type="evidence" value="ECO:0007669"/>
    <property type="project" value="InterPro"/>
</dbReference>
<dbReference type="Pfam" id="PF04676">
    <property type="entry name" value="CwfJ_C_2"/>
    <property type="match status" value="1"/>
</dbReference>
<dbReference type="InterPro" id="IPR006767">
    <property type="entry name" value="Cwf19-like_C_dom-2"/>
</dbReference>
<protein>
    <recommendedName>
        <fullName evidence="5">CCHC-type domain-containing protein</fullName>
    </recommendedName>
</protein>
<dbReference type="FunCoup" id="F4S510">
    <property type="interactions" value="935"/>
</dbReference>
<dbReference type="Pfam" id="PF04677">
    <property type="entry name" value="CwfJ_C_1"/>
    <property type="match status" value="1"/>
</dbReference>
<dbReference type="InterPro" id="IPR006768">
    <property type="entry name" value="Cwf19-like_C_dom-1"/>
</dbReference>
<dbReference type="OrthoDB" id="444325at2759"/>
<dbReference type="InterPro" id="IPR036265">
    <property type="entry name" value="HIT-like_sf"/>
</dbReference>
<dbReference type="RefSeq" id="XP_007416483.1">
    <property type="nucleotide sequence ID" value="XM_007416421.1"/>
</dbReference>
<dbReference type="InterPro" id="IPR025829">
    <property type="entry name" value="Zn_knuckle_CX2CX3GHX4C"/>
</dbReference>
<dbReference type="GO" id="GO:0000398">
    <property type="term" value="P:mRNA splicing, via spliceosome"/>
    <property type="evidence" value="ECO:0007669"/>
    <property type="project" value="TreeGrafter"/>
</dbReference>
<dbReference type="InterPro" id="IPR001878">
    <property type="entry name" value="Znf_CCHC"/>
</dbReference>
<dbReference type="GO" id="GO:0008270">
    <property type="term" value="F:zinc ion binding"/>
    <property type="evidence" value="ECO:0007669"/>
    <property type="project" value="UniProtKB-KW"/>
</dbReference>
<proteinExistence type="predicted"/>
<sequence>MVKILIVKPSPNSIKPFFSKLTNINKKNGPFDLIICISDLFKNHKQDEDDQIDDLIQNKISIPTRTFFMIGQYVLPKKIQAILDSNQHGEICKNLEYLDPFSITTLKTLGDLRIATFSGVFDHKYFNTPNEPIESSMSETDTIPYHIKSVNLSTFLTKLKSQSQPIDLLLTHSLPHSLTSHSKRLPKDLNPSNWGCSPITDLLKQSKPRYHFSGGSLGEFWEREPWVWDSDSGSDSVQVTRFVNLGEFGNKEKERWFYAFNLTPSHETVITKPTDSTLSPYTPLSQPLHQKRHIEDDEFDSGPNFRFSETDLTKRAKTSLPPQNYVCKICEKPGHWIQECPSKLDPSKNLQDGYVCRICNVPGHRIQQCPMKETRVHQSSNQRFNEPKEIGPSTCWFCLSNPQVTKHLIVSIGSETYVSLPKGQLPDTKSGCPVPGGGHVLIIPIAHYPSLLGLPKELSIPIQQEIQTYQNSLCALYSKYNASMVSFEVVKLTGTGARQGHGHLQVCPIPNELVEKIESSFIDEASKVGIEFEDQKEVQEEGAMDGMSYFRVGLPTGKKIISFIKPNQRLNMQFGRIVLAKVLDQMDRSDWKNCVLNEEDERLECDELKKVFKSFEPKFD</sequence>
<dbReference type="Gene3D" id="3.30.428.10">
    <property type="entry name" value="HIT-like"/>
    <property type="match status" value="1"/>
</dbReference>
<dbReference type="SMART" id="SM00343">
    <property type="entry name" value="ZnF_C2HC"/>
    <property type="match status" value="2"/>
</dbReference>
<accession>F4S510</accession>
<evidence type="ECO:0000256" key="4">
    <source>
        <dbReference type="ARBA" id="ARBA00022833"/>
    </source>
</evidence>
<dbReference type="HOGENOM" id="CLU_019955_2_0_1"/>
<dbReference type="eggNOG" id="KOG2476">
    <property type="taxonomic scope" value="Eukaryota"/>
</dbReference>
<dbReference type="AlphaFoldDB" id="F4S510"/>
<dbReference type="SUPFAM" id="SSF57756">
    <property type="entry name" value="Retrovirus zinc finger-like domains"/>
    <property type="match status" value="1"/>
</dbReference>
<dbReference type="PANTHER" id="PTHR12072">
    <property type="entry name" value="CWF19, CELL CYCLE CONTROL PROTEIN"/>
    <property type="match status" value="1"/>
</dbReference>
<keyword evidence="4" id="KW-0862">Zinc</keyword>
<dbReference type="PANTHER" id="PTHR12072:SF4">
    <property type="entry name" value="CWF19-LIKE PROTEIN 1"/>
    <property type="match status" value="1"/>
</dbReference>
<keyword evidence="3" id="KW-0863">Zinc-finger</keyword>
<dbReference type="GO" id="GO:0071014">
    <property type="term" value="C:post-mRNA release spliceosomal complex"/>
    <property type="evidence" value="ECO:0007669"/>
    <property type="project" value="TreeGrafter"/>
</dbReference>
<gene>
    <name evidence="6" type="ORF">MELLADRAFT_118092</name>
</gene>
<dbReference type="STRING" id="747676.F4S510"/>
<evidence type="ECO:0000256" key="2">
    <source>
        <dbReference type="ARBA" id="ARBA00022723"/>
    </source>
</evidence>
<evidence type="ECO:0000313" key="7">
    <source>
        <dbReference type="Proteomes" id="UP000001072"/>
    </source>
</evidence>
<name>F4S510_MELLP</name>
<dbReference type="CDD" id="cd07380">
    <property type="entry name" value="MPP_CWF19_N"/>
    <property type="match status" value="1"/>
</dbReference>
<dbReference type="InParanoid" id="F4S510"/>
<dbReference type="KEGG" id="mlr:MELLADRAFT_118092"/>
<keyword evidence="2" id="KW-0479">Metal-binding</keyword>
<feature type="domain" description="CCHC-type" evidence="5">
    <location>
        <begin position="326"/>
        <end position="342"/>
    </location>
</feature>
<evidence type="ECO:0000313" key="6">
    <source>
        <dbReference type="EMBL" id="EGG00284.1"/>
    </source>
</evidence>
<reference evidence="7" key="1">
    <citation type="journal article" date="2011" name="Proc. Natl. Acad. Sci. U.S.A.">
        <title>Obligate biotrophy features unraveled by the genomic analysis of rust fungi.</title>
        <authorList>
            <person name="Duplessis S."/>
            <person name="Cuomo C.A."/>
            <person name="Lin Y.-C."/>
            <person name="Aerts A."/>
            <person name="Tisserant E."/>
            <person name="Veneault-Fourrey C."/>
            <person name="Joly D.L."/>
            <person name="Hacquard S."/>
            <person name="Amselem J."/>
            <person name="Cantarel B.L."/>
            <person name="Chiu R."/>
            <person name="Coutinho P.M."/>
            <person name="Feau N."/>
            <person name="Field M."/>
            <person name="Frey P."/>
            <person name="Gelhaye E."/>
            <person name="Goldberg J."/>
            <person name="Grabherr M.G."/>
            <person name="Kodira C.D."/>
            <person name="Kohler A."/>
            <person name="Kuees U."/>
            <person name="Lindquist E.A."/>
            <person name="Lucas S.M."/>
            <person name="Mago R."/>
            <person name="Mauceli E."/>
            <person name="Morin E."/>
            <person name="Murat C."/>
            <person name="Pangilinan J.L."/>
            <person name="Park R."/>
            <person name="Pearson M."/>
            <person name="Quesneville H."/>
            <person name="Rouhier N."/>
            <person name="Sakthikumar S."/>
            <person name="Salamov A.A."/>
            <person name="Schmutz J."/>
            <person name="Selles B."/>
            <person name="Shapiro H."/>
            <person name="Tanguay P."/>
            <person name="Tuskan G.A."/>
            <person name="Henrissat B."/>
            <person name="Van de Peer Y."/>
            <person name="Rouze P."/>
            <person name="Ellis J.G."/>
            <person name="Dodds P.N."/>
            <person name="Schein J.E."/>
            <person name="Zhong S."/>
            <person name="Hamelin R.C."/>
            <person name="Grigoriev I.V."/>
            <person name="Szabo L.J."/>
            <person name="Martin F."/>
        </authorList>
    </citation>
    <scope>NUCLEOTIDE SEQUENCE [LARGE SCALE GENOMIC DNA]</scope>
    <source>
        <strain evidence="7">98AG31 / pathotype 3-4-7</strain>
    </source>
</reference>
<dbReference type="Pfam" id="PF13696">
    <property type="entry name" value="zf-CCHC_2"/>
    <property type="match status" value="2"/>
</dbReference>